<sequence>MAHHPYDPYYLYNQPDPTYSDRSNINTLFISGLPDDVKAREIHNLFRRRPGFDSCQLKYTGRGNQVVAFATFYNHQSAVTALHALNGVKFDPQSGSVLHIELARSNSRRKHKPGGGAYVVIDKRKKTDANSQETSSDDGGSEPDEPSKKAQQRLSLFLSKQCSNEAVVTPASAISAPYEHHEKNDGGPCSTLFIANLGPNCNEDELKEVLCKYPGFNVLKLRAKSGMPVAFADFEDIEQASKVMEELQGSVLPSSDRGGMHIEYARSKMRKS</sequence>
<evidence type="ECO:0000313" key="7">
    <source>
        <dbReference type="RefSeq" id="XP_050947914.1"/>
    </source>
</evidence>
<accession>A0ABM3LD02</accession>
<organism evidence="5 6">
    <name type="scientific">Cucumis melo</name>
    <name type="common">Muskmelon</name>
    <dbReference type="NCBI Taxonomy" id="3656"/>
    <lineage>
        <taxon>Eukaryota</taxon>
        <taxon>Viridiplantae</taxon>
        <taxon>Streptophyta</taxon>
        <taxon>Embryophyta</taxon>
        <taxon>Tracheophyta</taxon>
        <taxon>Spermatophyta</taxon>
        <taxon>Magnoliopsida</taxon>
        <taxon>eudicotyledons</taxon>
        <taxon>Gunneridae</taxon>
        <taxon>Pentapetalae</taxon>
        <taxon>rosids</taxon>
        <taxon>fabids</taxon>
        <taxon>Cucurbitales</taxon>
        <taxon>Cucurbitaceae</taxon>
        <taxon>Benincaseae</taxon>
        <taxon>Cucumis</taxon>
    </lineage>
</organism>
<evidence type="ECO:0000313" key="6">
    <source>
        <dbReference type="RefSeq" id="XP_050947905.1"/>
    </source>
</evidence>
<reference evidence="5 6" key="1">
    <citation type="submission" date="2025-05" db="UniProtKB">
        <authorList>
            <consortium name="RefSeq"/>
        </authorList>
    </citation>
    <scope>NUCLEOTIDE SEQUENCE [LARGE SCALE GENOMIC DNA]</scope>
    <source>
        <tissue evidence="6 7">Stem</tissue>
    </source>
</reference>
<feature type="compositionally biased region" description="Acidic residues" evidence="3">
    <location>
        <begin position="135"/>
        <end position="144"/>
    </location>
</feature>
<evidence type="ECO:0000256" key="3">
    <source>
        <dbReference type="SAM" id="MobiDB-lite"/>
    </source>
</evidence>
<name>A0ABM3LD02_CUCME</name>
<evidence type="ECO:0000256" key="1">
    <source>
        <dbReference type="ARBA" id="ARBA00022884"/>
    </source>
</evidence>
<dbReference type="InterPro" id="IPR000504">
    <property type="entry name" value="RRM_dom"/>
</dbReference>
<dbReference type="RefSeq" id="XP_050947914.1">
    <property type="nucleotide sequence ID" value="XM_051091957.1"/>
</dbReference>
<keyword evidence="5" id="KW-1185">Reference proteome</keyword>
<proteinExistence type="predicted"/>
<keyword evidence="1 2" id="KW-0694">RNA-binding</keyword>
<dbReference type="PANTHER" id="PTHR10501">
    <property type="entry name" value="U1 SMALL NUCLEAR RIBONUCLEOPROTEIN A/U2 SMALL NUCLEAR RIBONUCLEOPROTEIN B"/>
    <property type="match status" value="1"/>
</dbReference>
<evidence type="ECO:0000256" key="2">
    <source>
        <dbReference type="PROSITE-ProRule" id="PRU00176"/>
    </source>
</evidence>
<dbReference type="Pfam" id="PF00076">
    <property type="entry name" value="RRM_1"/>
    <property type="match status" value="2"/>
</dbReference>
<dbReference type="PROSITE" id="PS50102">
    <property type="entry name" value="RRM"/>
    <property type="match status" value="2"/>
</dbReference>
<dbReference type="SUPFAM" id="SSF54928">
    <property type="entry name" value="RNA-binding domain, RBD"/>
    <property type="match status" value="1"/>
</dbReference>
<dbReference type="GeneID" id="103500737"/>
<feature type="domain" description="RRM" evidence="4">
    <location>
        <begin position="190"/>
        <end position="267"/>
    </location>
</feature>
<feature type="region of interest" description="Disordered" evidence="3">
    <location>
        <begin position="104"/>
        <end position="152"/>
    </location>
</feature>
<dbReference type="CDD" id="cd12245">
    <property type="entry name" value="RRM_scw1_like"/>
    <property type="match status" value="1"/>
</dbReference>
<dbReference type="InterPro" id="IPR035979">
    <property type="entry name" value="RBD_domain_sf"/>
</dbReference>
<dbReference type="Proteomes" id="UP001652600">
    <property type="component" value="Chromosome 1"/>
</dbReference>
<gene>
    <name evidence="6 7" type="primary">LOC103500737</name>
</gene>
<protein>
    <submittedName>
        <fullName evidence="6 7">Protein WHI4 isoform X1</fullName>
    </submittedName>
</protein>
<feature type="domain" description="RRM" evidence="4">
    <location>
        <begin position="26"/>
        <end position="105"/>
    </location>
</feature>
<dbReference type="SMART" id="SM00360">
    <property type="entry name" value="RRM"/>
    <property type="match status" value="2"/>
</dbReference>
<evidence type="ECO:0000259" key="4">
    <source>
        <dbReference type="PROSITE" id="PS50102"/>
    </source>
</evidence>
<evidence type="ECO:0000313" key="5">
    <source>
        <dbReference type="Proteomes" id="UP001652600"/>
    </source>
</evidence>
<dbReference type="RefSeq" id="XP_050947905.1">
    <property type="nucleotide sequence ID" value="XM_051091948.1"/>
</dbReference>
<dbReference type="Gene3D" id="3.30.70.330">
    <property type="match status" value="2"/>
</dbReference>
<dbReference type="InterPro" id="IPR012677">
    <property type="entry name" value="Nucleotide-bd_a/b_plait_sf"/>
</dbReference>